<comment type="subcellular location">
    <subcellularLocation>
        <location evidence="1">Cell membrane</location>
        <topology evidence="1">Multi-pass membrane protein</topology>
    </subcellularLocation>
</comment>
<protein>
    <submittedName>
        <fullName evidence="10">Unannotated protein</fullName>
    </submittedName>
</protein>
<dbReference type="AlphaFoldDB" id="A0A6J7SA66"/>
<keyword evidence="4" id="KW-0997">Cell inner membrane</keyword>
<keyword evidence="5" id="KW-0762">Sugar transport</keyword>
<evidence type="ECO:0000256" key="6">
    <source>
        <dbReference type="ARBA" id="ARBA00022692"/>
    </source>
</evidence>
<dbReference type="InterPro" id="IPR001851">
    <property type="entry name" value="ABC_transp_permease"/>
</dbReference>
<dbReference type="PANTHER" id="PTHR32196">
    <property type="entry name" value="ABC TRANSPORTER PERMEASE PROTEIN YPHD-RELATED-RELATED"/>
    <property type="match status" value="1"/>
</dbReference>
<evidence type="ECO:0000256" key="5">
    <source>
        <dbReference type="ARBA" id="ARBA00022597"/>
    </source>
</evidence>
<evidence type="ECO:0000256" key="1">
    <source>
        <dbReference type="ARBA" id="ARBA00004651"/>
    </source>
</evidence>
<gene>
    <name evidence="10" type="ORF">UFOPK4237_00784</name>
</gene>
<reference evidence="10" key="1">
    <citation type="submission" date="2020-05" db="EMBL/GenBank/DDBJ databases">
        <authorList>
            <person name="Chiriac C."/>
            <person name="Salcher M."/>
            <person name="Ghai R."/>
            <person name="Kavagutti S V."/>
        </authorList>
    </citation>
    <scope>NUCLEOTIDE SEQUENCE</scope>
</reference>
<proteinExistence type="predicted"/>
<keyword evidence="7 9" id="KW-1133">Transmembrane helix</keyword>
<evidence type="ECO:0000256" key="3">
    <source>
        <dbReference type="ARBA" id="ARBA00022475"/>
    </source>
</evidence>
<keyword evidence="6 9" id="KW-0812">Transmembrane</keyword>
<keyword evidence="3" id="KW-1003">Cell membrane</keyword>
<keyword evidence="8 9" id="KW-0472">Membrane</keyword>
<dbReference type="EMBL" id="CAFBPZ010000043">
    <property type="protein sequence ID" value="CAB5038224.1"/>
    <property type="molecule type" value="Genomic_DNA"/>
</dbReference>
<evidence type="ECO:0000256" key="2">
    <source>
        <dbReference type="ARBA" id="ARBA00022448"/>
    </source>
</evidence>
<feature type="transmembrane region" description="Helical" evidence="9">
    <location>
        <begin position="25"/>
        <end position="43"/>
    </location>
</feature>
<dbReference type="PANTHER" id="PTHR32196:SF32">
    <property type="entry name" value="XYLOSE TRANSPORT SYSTEM PERMEASE PROTEIN XYLH"/>
    <property type="match status" value="1"/>
</dbReference>
<evidence type="ECO:0000256" key="7">
    <source>
        <dbReference type="ARBA" id="ARBA00022989"/>
    </source>
</evidence>
<organism evidence="10">
    <name type="scientific">freshwater metagenome</name>
    <dbReference type="NCBI Taxonomy" id="449393"/>
    <lineage>
        <taxon>unclassified sequences</taxon>
        <taxon>metagenomes</taxon>
        <taxon>ecological metagenomes</taxon>
    </lineage>
</organism>
<name>A0A6J7SA66_9ZZZZ</name>
<evidence type="ECO:0000313" key="10">
    <source>
        <dbReference type="EMBL" id="CAB5038224.1"/>
    </source>
</evidence>
<dbReference type="GO" id="GO:0005886">
    <property type="term" value="C:plasma membrane"/>
    <property type="evidence" value="ECO:0007669"/>
    <property type="project" value="UniProtKB-SubCell"/>
</dbReference>
<evidence type="ECO:0000256" key="9">
    <source>
        <dbReference type="SAM" id="Phobius"/>
    </source>
</evidence>
<evidence type="ECO:0000256" key="8">
    <source>
        <dbReference type="ARBA" id="ARBA00023136"/>
    </source>
</evidence>
<accession>A0A6J7SA66</accession>
<feature type="transmembrane region" description="Helical" evidence="9">
    <location>
        <begin position="50"/>
        <end position="67"/>
    </location>
</feature>
<feature type="transmembrane region" description="Helical" evidence="9">
    <location>
        <begin position="73"/>
        <end position="91"/>
    </location>
</feature>
<dbReference type="GO" id="GO:0022857">
    <property type="term" value="F:transmembrane transporter activity"/>
    <property type="evidence" value="ECO:0007669"/>
    <property type="project" value="InterPro"/>
</dbReference>
<sequence length="99" mass="9660">MAAIAGVLIASRDNSVSPTTGGAQTLLFAVGAAVIGGTSLFGGRGRVIDAVIGGLVVAVIANGLPLVTQQSGIQYVVTGLVLLVAASVDAISRKRTSAA</sequence>
<keyword evidence="2" id="KW-0813">Transport</keyword>
<evidence type="ECO:0000256" key="4">
    <source>
        <dbReference type="ARBA" id="ARBA00022519"/>
    </source>
</evidence>
<dbReference type="Pfam" id="PF02653">
    <property type="entry name" value="BPD_transp_2"/>
    <property type="match status" value="1"/>
</dbReference>